<feature type="domain" description="SWIM-type" evidence="2">
    <location>
        <begin position="61"/>
        <end position="94"/>
    </location>
</feature>
<evidence type="ECO:0000313" key="4">
    <source>
        <dbReference type="Proteomes" id="UP001057134"/>
    </source>
</evidence>
<reference evidence="3" key="2">
    <citation type="journal article" date="2021" name="J Anim Sci Technol">
        <title>Complete genome sequence of Paenibacillus konkukensis sp. nov. SK3146 as a potential probiotic strain.</title>
        <authorList>
            <person name="Jung H.I."/>
            <person name="Park S."/>
            <person name="Niu K.M."/>
            <person name="Lee S.W."/>
            <person name="Kothari D."/>
            <person name="Yi K.J."/>
            <person name="Kim S.K."/>
        </authorList>
    </citation>
    <scope>NUCLEOTIDE SEQUENCE</scope>
    <source>
        <strain evidence="3">SK3146</strain>
    </source>
</reference>
<protein>
    <recommendedName>
        <fullName evidence="2">SWIM-type domain-containing protein</fullName>
    </recommendedName>
</protein>
<dbReference type="Pfam" id="PF04434">
    <property type="entry name" value="SWIM"/>
    <property type="match status" value="1"/>
</dbReference>
<dbReference type="EMBL" id="CP027059">
    <property type="protein sequence ID" value="UQZ85496.1"/>
    <property type="molecule type" value="Genomic_DNA"/>
</dbReference>
<dbReference type="RefSeq" id="WP_249861123.1">
    <property type="nucleotide sequence ID" value="NZ_CP027059.1"/>
</dbReference>
<evidence type="ECO:0000259" key="2">
    <source>
        <dbReference type="PROSITE" id="PS50966"/>
    </source>
</evidence>
<keyword evidence="1" id="KW-0863">Zinc-finger</keyword>
<reference evidence="3" key="1">
    <citation type="submission" date="2018-02" db="EMBL/GenBank/DDBJ databases">
        <authorList>
            <person name="Kim S.-K."/>
            <person name="Jung H.-I."/>
            <person name="Lee S.-W."/>
        </authorList>
    </citation>
    <scope>NUCLEOTIDE SEQUENCE</scope>
    <source>
        <strain evidence="3">SK3146</strain>
    </source>
</reference>
<keyword evidence="4" id="KW-1185">Reference proteome</keyword>
<evidence type="ECO:0000256" key="1">
    <source>
        <dbReference type="PROSITE-ProRule" id="PRU00325"/>
    </source>
</evidence>
<accession>A0ABY4RV24</accession>
<sequence>MSLYSALDDEQWPKLLEQVASSFNEVTLSRGFNYFKQQRVVSLISSDGGIIKARVTGTEDYTVTLKLHHLRTSSCSCPVQSFCKHMAAVIMELADRLGYPASQVVNAKHSVRRLAAASAPQASLQALPGMDVFGWHKLLEQYTAHIQPSYDQGVYVEMLRHQLQKIRSASVPFTETDRAFFELHQSLFILHKLKEQNSRSTVNYYTSFMLYRIYDDTHMQFKQLPASFDITLSMERLKQTLAYVRQLLTAEEGHKYLDYGLYTALWTYWIAPYLDTKDWASQEIGSMEQPTAGAASASLSAAKAFLLLQQQRSQEAWAALEGIDMLAKAPASLFLSFLKPLSDSSQWETLIEWLLKCAPFFYSKNSGDFQSYMVYWKAAADHVPEAEPHMWSVLEEAMPHSVSIIEDMLYERQDWKPWLELQMMQGRSPFDHRVSVLQPIEKEAPELLLPFYHQAIEHYVSLKNRQDYKLAVKLLKRLAKVYKKMKRTERWDRFFAGFLERNSRLRALHEEIKKGKLSE</sequence>
<dbReference type="Proteomes" id="UP001057134">
    <property type="component" value="Chromosome"/>
</dbReference>
<keyword evidence="1" id="KW-0479">Metal-binding</keyword>
<evidence type="ECO:0000313" key="3">
    <source>
        <dbReference type="EMBL" id="UQZ85496.1"/>
    </source>
</evidence>
<keyword evidence="1" id="KW-0862">Zinc</keyword>
<organism evidence="3 4">
    <name type="scientific">Paenibacillus konkukensis</name>
    <dbReference type="NCBI Taxonomy" id="2020716"/>
    <lineage>
        <taxon>Bacteria</taxon>
        <taxon>Bacillati</taxon>
        <taxon>Bacillota</taxon>
        <taxon>Bacilli</taxon>
        <taxon>Bacillales</taxon>
        <taxon>Paenibacillaceae</taxon>
        <taxon>Paenibacillus</taxon>
    </lineage>
</organism>
<dbReference type="PROSITE" id="PS50966">
    <property type="entry name" value="ZF_SWIM"/>
    <property type="match status" value="1"/>
</dbReference>
<name>A0ABY4RV24_9BACL</name>
<dbReference type="InterPro" id="IPR007527">
    <property type="entry name" value="Znf_SWIM"/>
</dbReference>
<gene>
    <name evidence="3" type="ORF">SK3146_04785</name>
</gene>
<proteinExistence type="predicted"/>